<dbReference type="InterPro" id="IPR036638">
    <property type="entry name" value="HLH_DNA-bd_sf"/>
</dbReference>
<dbReference type="Gene3D" id="4.10.280.10">
    <property type="entry name" value="Helix-loop-helix DNA-binding domain"/>
    <property type="match status" value="1"/>
</dbReference>
<reference evidence="2" key="1">
    <citation type="journal article" date="2023" name="Mol. Phylogenet. Evol.">
        <title>Genome-scale phylogeny and comparative genomics of the fungal order Sordariales.</title>
        <authorList>
            <person name="Hensen N."/>
            <person name="Bonometti L."/>
            <person name="Westerberg I."/>
            <person name="Brannstrom I.O."/>
            <person name="Guillou S."/>
            <person name="Cros-Aarteil S."/>
            <person name="Calhoun S."/>
            <person name="Haridas S."/>
            <person name="Kuo A."/>
            <person name="Mondo S."/>
            <person name="Pangilinan J."/>
            <person name="Riley R."/>
            <person name="LaButti K."/>
            <person name="Andreopoulos B."/>
            <person name="Lipzen A."/>
            <person name="Chen C."/>
            <person name="Yan M."/>
            <person name="Daum C."/>
            <person name="Ng V."/>
            <person name="Clum A."/>
            <person name="Steindorff A."/>
            <person name="Ohm R.A."/>
            <person name="Martin F."/>
            <person name="Silar P."/>
            <person name="Natvig D.O."/>
            <person name="Lalanne C."/>
            <person name="Gautier V."/>
            <person name="Ament-Velasquez S.L."/>
            <person name="Kruys A."/>
            <person name="Hutchinson M.I."/>
            <person name="Powell A.J."/>
            <person name="Barry K."/>
            <person name="Miller A.N."/>
            <person name="Grigoriev I.V."/>
            <person name="Debuchy R."/>
            <person name="Gladieux P."/>
            <person name="Hiltunen Thoren M."/>
            <person name="Johannesson H."/>
        </authorList>
    </citation>
    <scope>NUCLEOTIDE SEQUENCE</scope>
    <source>
        <strain evidence="2">CBS 359.72</strain>
    </source>
</reference>
<dbReference type="Proteomes" id="UP001303647">
    <property type="component" value="Unassembled WGS sequence"/>
</dbReference>
<evidence type="ECO:0000313" key="2">
    <source>
        <dbReference type="EMBL" id="KAK4244193.1"/>
    </source>
</evidence>
<protein>
    <recommendedName>
        <fullName evidence="4">BHLH domain-containing protein</fullName>
    </recommendedName>
</protein>
<evidence type="ECO:0008006" key="4">
    <source>
        <dbReference type="Google" id="ProtNLM"/>
    </source>
</evidence>
<organism evidence="2 3">
    <name type="scientific">Corynascus novoguineensis</name>
    <dbReference type="NCBI Taxonomy" id="1126955"/>
    <lineage>
        <taxon>Eukaryota</taxon>
        <taxon>Fungi</taxon>
        <taxon>Dikarya</taxon>
        <taxon>Ascomycota</taxon>
        <taxon>Pezizomycotina</taxon>
        <taxon>Sordariomycetes</taxon>
        <taxon>Sordariomycetidae</taxon>
        <taxon>Sordariales</taxon>
        <taxon>Chaetomiaceae</taxon>
        <taxon>Corynascus</taxon>
    </lineage>
</organism>
<dbReference type="GO" id="GO:0046983">
    <property type="term" value="F:protein dimerization activity"/>
    <property type="evidence" value="ECO:0007669"/>
    <property type="project" value="InterPro"/>
</dbReference>
<evidence type="ECO:0000256" key="1">
    <source>
        <dbReference type="SAM" id="MobiDB-lite"/>
    </source>
</evidence>
<feature type="region of interest" description="Disordered" evidence="1">
    <location>
        <begin position="1"/>
        <end position="131"/>
    </location>
</feature>
<feature type="compositionally biased region" description="Basic residues" evidence="1">
    <location>
        <begin position="66"/>
        <end position="79"/>
    </location>
</feature>
<dbReference type="SUPFAM" id="SSF47459">
    <property type="entry name" value="HLH, helix-loop-helix DNA-binding domain"/>
    <property type="match status" value="1"/>
</dbReference>
<proteinExistence type="predicted"/>
<feature type="compositionally biased region" description="Basic residues" evidence="1">
    <location>
        <begin position="120"/>
        <end position="130"/>
    </location>
</feature>
<accession>A0AAN7CNY7</accession>
<reference evidence="2" key="2">
    <citation type="submission" date="2023-05" db="EMBL/GenBank/DDBJ databases">
        <authorList>
            <consortium name="Lawrence Berkeley National Laboratory"/>
            <person name="Steindorff A."/>
            <person name="Hensen N."/>
            <person name="Bonometti L."/>
            <person name="Westerberg I."/>
            <person name="Brannstrom I.O."/>
            <person name="Guillou S."/>
            <person name="Cros-Aarteil S."/>
            <person name="Calhoun S."/>
            <person name="Haridas S."/>
            <person name="Kuo A."/>
            <person name="Mondo S."/>
            <person name="Pangilinan J."/>
            <person name="Riley R."/>
            <person name="Labutti K."/>
            <person name="Andreopoulos B."/>
            <person name="Lipzen A."/>
            <person name="Chen C."/>
            <person name="Yanf M."/>
            <person name="Daum C."/>
            <person name="Ng V."/>
            <person name="Clum A."/>
            <person name="Ohm R."/>
            <person name="Martin F."/>
            <person name="Silar P."/>
            <person name="Natvig D."/>
            <person name="Lalanne C."/>
            <person name="Gautier V."/>
            <person name="Ament-Velasquez S.L."/>
            <person name="Kruys A."/>
            <person name="Hutchinson M.I."/>
            <person name="Powell A.J."/>
            <person name="Barry K."/>
            <person name="Miller A.N."/>
            <person name="Grigoriev I.V."/>
            <person name="Debuchy R."/>
            <person name="Gladieux P."/>
            <person name="Thoren M.H."/>
            <person name="Johannesson H."/>
        </authorList>
    </citation>
    <scope>NUCLEOTIDE SEQUENCE</scope>
    <source>
        <strain evidence="2">CBS 359.72</strain>
    </source>
</reference>
<dbReference type="AlphaFoldDB" id="A0AAN7CNY7"/>
<name>A0AAN7CNY7_9PEZI</name>
<gene>
    <name evidence="2" type="ORF">C7999DRAFT_17534</name>
</gene>
<sequence>MTAGQVTVRGRRTKTRSPPRTTPGPQPAASRRSAIMPAAKAADSDGSVGSPARNDDMHAHSPQLQHVRRRQNRVGKRYRDKLTAGFESLQATLGAEDAGTPRDAFEGVKQQDTAADGQGRRSRTQRRSLNKAKVLDLTCERVKALLQEWESLKAAQEAMQKEREVERW</sequence>
<keyword evidence="3" id="KW-1185">Reference proteome</keyword>
<comment type="caution">
    <text evidence="2">The sequence shown here is derived from an EMBL/GenBank/DDBJ whole genome shotgun (WGS) entry which is preliminary data.</text>
</comment>
<evidence type="ECO:0000313" key="3">
    <source>
        <dbReference type="Proteomes" id="UP001303647"/>
    </source>
</evidence>
<dbReference type="EMBL" id="MU857752">
    <property type="protein sequence ID" value="KAK4244193.1"/>
    <property type="molecule type" value="Genomic_DNA"/>
</dbReference>